<evidence type="ECO:0000313" key="8">
    <source>
        <dbReference type="EMBL" id="OGW97231.1"/>
    </source>
</evidence>
<protein>
    <recommendedName>
        <fullName evidence="6">Transcription antitermination protein NusB</fullName>
    </recommendedName>
    <alternativeName>
        <fullName evidence="6">Antitermination factor NusB</fullName>
    </alternativeName>
</protein>
<reference evidence="8 9" key="1">
    <citation type="journal article" date="2016" name="Nat. Commun.">
        <title>Thousands of microbial genomes shed light on interconnected biogeochemical processes in an aquifer system.</title>
        <authorList>
            <person name="Anantharaman K."/>
            <person name="Brown C.T."/>
            <person name="Hug L.A."/>
            <person name="Sharon I."/>
            <person name="Castelle C.J."/>
            <person name="Probst A.J."/>
            <person name="Thomas B.C."/>
            <person name="Singh A."/>
            <person name="Wilkins M.J."/>
            <person name="Karaoz U."/>
            <person name="Brodie E.L."/>
            <person name="Williams K.H."/>
            <person name="Hubbard S.S."/>
            <person name="Banfield J.F."/>
        </authorList>
    </citation>
    <scope>NUCLEOTIDE SEQUENCE [LARGE SCALE GENOMIC DNA]</scope>
</reference>
<dbReference type="Pfam" id="PF01029">
    <property type="entry name" value="NusB"/>
    <property type="match status" value="1"/>
</dbReference>
<proteinExistence type="inferred from homology"/>
<dbReference type="GO" id="GO:0003723">
    <property type="term" value="F:RNA binding"/>
    <property type="evidence" value="ECO:0007669"/>
    <property type="project" value="UniProtKB-UniRule"/>
</dbReference>
<comment type="function">
    <text evidence="6">Involved in transcription antitermination. Required for transcription of ribosomal RNA (rRNA) genes. Binds specifically to the boxA antiterminator sequence of the ribosomal RNA (rrn) operons.</text>
</comment>
<dbReference type="InterPro" id="IPR035926">
    <property type="entry name" value="NusB-like_sf"/>
</dbReference>
<gene>
    <name evidence="6" type="primary">nusB</name>
    <name evidence="8" type="ORF">A3G33_08635</name>
</gene>
<evidence type="ECO:0000256" key="4">
    <source>
        <dbReference type="ARBA" id="ARBA00023015"/>
    </source>
</evidence>
<keyword evidence="2 6" id="KW-0889">Transcription antitermination</keyword>
<evidence type="ECO:0000256" key="3">
    <source>
        <dbReference type="ARBA" id="ARBA00022884"/>
    </source>
</evidence>
<evidence type="ECO:0000256" key="2">
    <source>
        <dbReference type="ARBA" id="ARBA00022814"/>
    </source>
</evidence>
<keyword evidence="5 6" id="KW-0804">Transcription</keyword>
<keyword evidence="4 6" id="KW-0805">Transcription regulation</keyword>
<evidence type="ECO:0000256" key="5">
    <source>
        <dbReference type="ARBA" id="ARBA00023163"/>
    </source>
</evidence>
<dbReference type="InterPro" id="IPR011605">
    <property type="entry name" value="NusB_fam"/>
</dbReference>
<evidence type="ECO:0000313" key="9">
    <source>
        <dbReference type="Proteomes" id="UP000178187"/>
    </source>
</evidence>
<dbReference type="Gene3D" id="1.10.940.10">
    <property type="entry name" value="NusB-like"/>
    <property type="match status" value="1"/>
</dbReference>
<feature type="domain" description="NusB/RsmB/TIM44" evidence="7">
    <location>
        <begin position="7"/>
        <end position="130"/>
    </location>
</feature>
<evidence type="ECO:0000256" key="1">
    <source>
        <dbReference type="ARBA" id="ARBA00005952"/>
    </source>
</evidence>
<evidence type="ECO:0000259" key="7">
    <source>
        <dbReference type="Pfam" id="PF01029"/>
    </source>
</evidence>
<dbReference type="GO" id="GO:0031564">
    <property type="term" value="P:transcription antitermination"/>
    <property type="evidence" value="ECO:0007669"/>
    <property type="project" value="UniProtKB-KW"/>
</dbReference>
<keyword evidence="3 6" id="KW-0694">RNA-binding</keyword>
<dbReference type="PANTHER" id="PTHR11078:SF3">
    <property type="entry name" value="ANTITERMINATION NUSB DOMAIN-CONTAINING PROTEIN"/>
    <property type="match status" value="1"/>
</dbReference>
<comment type="similarity">
    <text evidence="1 6">Belongs to the NusB family.</text>
</comment>
<dbReference type="GO" id="GO:0005829">
    <property type="term" value="C:cytosol"/>
    <property type="evidence" value="ECO:0007669"/>
    <property type="project" value="TreeGrafter"/>
</dbReference>
<dbReference type="HAMAP" id="MF_00073">
    <property type="entry name" value="NusB"/>
    <property type="match status" value="1"/>
</dbReference>
<dbReference type="AlphaFoldDB" id="A0A1G1KWF8"/>
<organism evidence="8 9">
    <name type="scientific">Candidatus Danuiimicrobium aquiferis</name>
    <dbReference type="NCBI Taxonomy" id="1801832"/>
    <lineage>
        <taxon>Bacteria</taxon>
        <taxon>Pseudomonadati</taxon>
        <taxon>Candidatus Omnitrophota</taxon>
        <taxon>Candidatus Danuiimicrobium</taxon>
    </lineage>
</organism>
<comment type="caution">
    <text evidence="8">The sequence shown here is derived from an EMBL/GenBank/DDBJ whole genome shotgun (WGS) entry which is preliminary data.</text>
</comment>
<dbReference type="PANTHER" id="PTHR11078">
    <property type="entry name" value="N UTILIZATION SUBSTANCE PROTEIN B-RELATED"/>
    <property type="match status" value="1"/>
</dbReference>
<dbReference type="NCBIfam" id="TIGR01951">
    <property type="entry name" value="nusB"/>
    <property type="match status" value="1"/>
</dbReference>
<dbReference type="Proteomes" id="UP000178187">
    <property type="component" value="Unassembled WGS sequence"/>
</dbReference>
<sequence length="148" mass="17019">MRKRTMARECVLKILYQFDILGENSAQILSDFWADNPVSPDVREFADRIVSGTIQQLGDIDQKIGKYTENWEMSRMAIVDRNILRFAVYELLYMDDIPPKVTINEAVNIAKRYSQEEAGKFVNGVLDKIHHCEGIKKTVPNPENGENQ</sequence>
<dbReference type="CDD" id="cd00619">
    <property type="entry name" value="Terminator_NusB"/>
    <property type="match status" value="1"/>
</dbReference>
<name>A0A1G1KWF8_9BACT</name>
<evidence type="ECO:0000256" key="6">
    <source>
        <dbReference type="HAMAP-Rule" id="MF_00073"/>
    </source>
</evidence>
<dbReference type="SUPFAM" id="SSF48013">
    <property type="entry name" value="NusB-like"/>
    <property type="match status" value="1"/>
</dbReference>
<accession>A0A1G1KWF8</accession>
<dbReference type="GO" id="GO:0006353">
    <property type="term" value="P:DNA-templated transcription termination"/>
    <property type="evidence" value="ECO:0007669"/>
    <property type="project" value="UniProtKB-UniRule"/>
</dbReference>
<dbReference type="InterPro" id="IPR006027">
    <property type="entry name" value="NusB_RsmB_TIM44"/>
</dbReference>
<dbReference type="EMBL" id="MHFR01000043">
    <property type="protein sequence ID" value="OGW97231.1"/>
    <property type="molecule type" value="Genomic_DNA"/>
</dbReference>